<evidence type="ECO:0000256" key="6">
    <source>
        <dbReference type="SAM" id="MobiDB-lite"/>
    </source>
</evidence>
<dbReference type="SUPFAM" id="SSF56112">
    <property type="entry name" value="Protein kinase-like (PK-like)"/>
    <property type="match status" value="1"/>
</dbReference>
<dbReference type="RefSeq" id="WP_220560047.1">
    <property type="nucleotide sequence ID" value="NZ_CP074133.1"/>
</dbReference>
<evidence type="ECO:0000256" key="5">
    <source>
        <dbReference type="PROSITE-ProRule" id="PRU10141"/>
    </source>
</evidence>
<keyword evidence="9" id="KW-1185">Reference proteome</keyword>
<feature type="region of interest" description="Disordered" evidence="6">
    <location>
        <begin position="1"/>
        <end position="23"/>
    </location>
</feature>
<dbReference type="PANTHER" id="PTHR43289:SF34">
    <property type="entry name" value="SERINE_THREONINE-PROTEIN KINASE YBDM-RELATED"/>
    <property type="match status" value="1"/>
</dbReference>
<proteinExistence type="predicted"/>
<dbReference type="InterPro" id="IPR000719">
    <property type="entry name" value="Prot_kinase_dom"/>
</dbReference>
<dbReference type="Gene3D" id="3.30.200.20">
    <property type="entry name" value="Phosphorylase Kinase, domain 1"/>
    <property type="match status" value="1"/>
</dbReference>
<dbReference type="Gene3D" id="1.10.510.10">
    <property type="entry name" value="Transferase(Phosphotransferase) domain 1"/>
    <property type="match status" value="1"/>
</dbReference>
<protein>
    <submittedName>
        <fullName evidence="8">Serine/threonine protein kinase</fullName>
    </submittedName>
</protein>
<keyword evidence="2 5" id="KW-0547">Nucleotide-binding</keyword>
<feature type="binding site" evidence="5">
    <location>
        <position position="56"/>
    </location>
    <ligand>
        <name>ATP</name>
        <dbReference type="ChEBI" id="CHEBI:30616"/>
    </ligand>
</feature>
<dbReference type="PANTHER" id="PTHR43289">
    <property type="entry name" value="MITOGEN-ACTIVATED PROTEIN KINASE KINASE KINASE 20-RELATED"/>
    <property type="match status" value="1"/>
</dbReference>
<feature type="domain" description="Protein kinase" evidence="7">
    <location>
        <begin position="28"/>
        <end position="287"/>
    </location>
</feature>
<dbReference type="InterPro" id="IPR017441">
    <property type="entry name" value="Protein_kinase_ATP_BS"/>
</dbReference>
<evidence type="ECO:0000313" key="9">
    <source>
        <dbReference type="Proteomes" id="UP000676079"/>
    </source>
</evidence>
<dbReference type="CDD" id="cd14014">
    <property type="entry name" value="STKc_PknB_like"/>
    <property type="match status" value="1"/>
</dbReference>
<evidence type="ECO:0000256" key="4">
    <source>
        <dbReference type="ARBA" id="ARBA00022840"/>
    </source>
</evidence>
<keyword evidence="8" id="KW-0723">Serine/threonine-protein kinase</keyword>
<gene>
    <name evidence="8" type="ORF">KGD84_10315</name>
</gene>
<dbReference type="InterPro" id="IPR011009">
    <property type="entry name" value="Kinase-like_dom_sf"/>
</dbReference>
<feature type="compositionally biased region" description="Low complexity" evidence="6">
    <location>
        <begin position="357"/>
        <end position="397"/>
    </location>
</feature>
<sequence>MTRLFTHGPVPPDLGPLTPEDPRRLGPYRVAGLLGAGGMGAVYAAADEVGRCVAVKVIHAHFATDPVFRARFAREADLMRRVGGLCTVAVRDADTGAESPWIATDYVPGPTLAARIRDRGPLDEGDLAAFAAGTAEALHAIHGARVVHRDLKPGNVVLSPDGPRVLDFGIARAVDGTAVTRTGMLMGTPGWTAPELLEGADPSPASDVFAWGGMVAYAATGRPPFGRGDTAAVLERTRKEPPDLAGLPGWLHGVVSAALAKDPAARPSALAALHAVGRGRYGTDPTLVAAEPTALVTRLVEGEWSPGRERATGPGRGPGRGRTGRRSWSPWPTLAVAAAVLLAVPVAGTAGYRLGGAPPAADAARADPSAAGAGEAGAAPDPSGAAGGQDPDAATAPVPDPEPFTQVTAEDTAGLAAAVVGDSAFVSEALVVTLREAVAEDGGVRITGLRTPRFAEGPVGPMSSTQVDLTAGARGSEIEGALSGPGADDLAPASVPAVFTASFPGAPARGTVVFHQRYTFAPGDSYADLRLCYDTGAADGTAFTAPAEGEECPA</sequence>
<feature type="region of interest" description="Disordered" evidence="6">
    <location>
        <begin position="302"/>
        <end position="328"/>
    </location>
</feature>
<dbReference type="GO" id="GO:0004674">
    <property type="term" value="F:protein serine/threonine kinase activity"/>
    <property type="evidence" value="ECO:0007669"/>
    <property type="project" value="UniProtKB-KW"/>
</dbReference>
<dbReference type="PROSITE" id="PS50011">
    <property type="entry name" value="PROTEIN_KINASE_DOM"/>
    <property type="match status" value="1"/>
</dbReference>
<organism evidence="8 9">
    <name type="scientific">Nocardiopsis changdeensis</name>
    <dbReference type="NCBI Taxonomy" id="2831969"/>
    <lineage>
        <taxon>Bacteria</taxon>
        <taxon>Bacillati</taxon>
        <taxon>Actinomycetota</taxon>
        <taxon>Actinomycetes</taxon>
        <taxon>Streptosporangiales</taxon>
        <taxon>Nocardiopsidaceae</taxon>
        <taxon>Nocardiopsis</taxon>
    </lineage>
</organism>
<dbReference type="EMBL" id="CP074133">
    <property type="protein sequence ID" value="QUX24618.1"/>
    <property type="molecule type" value="Genomic_DNA"/>
</dbReference>
<accession>A0ABX8BS72</accession>
<dbReference type="Pfam" id="PF00069">
    <property type="entry name" value="Pkinase"/>
    <property type="match status" value="1"/>
</dbReference>
<feature type="region of interest" description="Disordered" evidence="6">
    <location>
        <begin position="357"/>
        <end position="405"/>
    </location>
</feature>
<keyword evidence="3 8" id="KW-0418">Kinase</keyword>
<dbReference type="PROSITE" id="PS00108">
    <property type="entry name" value="PROTEIN_KINASE_ST"/>
    <property type="match status" value="1"/>
</dbReference>
<reference evidence="8 9" key="1">
    <citation type="submission" date="2021-05" db="EMBL/GenBank/DDBJ databases">
        <title>Direct Submission.</title>
        <authorList>
            <person name="Li K."/>
            <person name="Gao J."/>
        </authorList>
    </citation>
    <scope>NUCLEOTIDE SEQUENCE [LARGE SCALE GENOMIC DNA]</scope>
    <source>
        <strain evidence="8 9">Mg02</strain>
    </source>
</reference>
<keyword evidence="1" id="KW-0808">Transferase</keyword>
<evidence type="ECO:0000313" key="8">
    <source>
        <dbReference type="EMBL" id="QUX24618.1"/>
    </source>
</evidence>
<dbReference type="SMART" id="SM00220">
    <property type="entry name" value="S_TKc"/>
    <property type="match status" value="1"/>
</dbReference>
<name>A0ABX8BS72_9ACTN</name>
<evidence type="ECO:0000259" key="7">
    <source>
        <dbReference type="PROSITE" id="PS50011"/>
    </source>
</evidence>
<evidence type="ECO:0000256" key="1">
    <source>
        <dbReference type="ARBA" id="ARBA00022679"/>
    </source>
</evidence>
<dbReference type="Proteomes" id="UP000676079">
    <property type="component" value="Chromosome"/>
</dbReference>
<dbReference type="InterPro" id="IPR008271">
    <property type="entry name" value="Ser/Thr_kinase_AS"/>
</dbReference>
<keyword evidence="4 5" id="KW-0067">ATP-binding</keyword>
<evidence type="ECO:0000256" key="2">
    <source>
        <dbReference type="ARBA" id="ARBA00022741"/>
    </source>
</evidence>
<evidence type="ECO:0000256" key="3">
    <source>
        <dbReference type="ARBA" id="ARBA00022777"/>
    </source>
</evidence>
<dbReference type="PROSITE" id="PS00107">
    <property type="entry name" value="PROTEIN_KINASE_ATP"/>
    <property type="match status" value="1"/>
</dbReference>